<accession>A0A9P6VQF9</accession>
<dbReference type="AlphaFoldDB" id="A0A9P6VQF9"/>
<name>A0A9P6VQF9_9HELO</name>
<gene>
    <name evidence="1" type="ORF">D0Z07_0786</name>
</gene>
<reference evidence="1" key="1">
    <citation type="submission" date="2019-07" db="EMBL/GenBank/DDBJ databases">
        <title>Hyphodiscus hymeniophilus genome sequencing and assembly.</title>
        <authorList>
            <person name="Kramer G."/>
            <person name="Nodwell J."/>
        </authorList>
    </citation>
    <scope>NUCLEOTIDE SEQUENCE</scope>
    <source>
        <strain evidence="1">ATCC 34498</strain>
    </source>
</reference>
<dbReference type="Proteomes" id="UP000785200">
    <property type="component" value="Unassembled WGS sequence"/>
</dbReference>
<dbReference type="OrthoDB" id="1914176at2759"/>
<organism evidence="1 2">
    <name type="scientific">Hyphodiscus hymeniophilus</name>
    <dbReference type="NCBI Taxonomy" id="353542"/>
    <lineage>
        <taxon>Eukaryota</taxon>
        <taxon>Fungi</taxon>
        <taxon>Dikarya</taxon>
        <taxon>Ascomycota</taxon>
        <taxon>Pezizomycotina</taxon>
        <taxon>Leotiomycetes</taxon>
        <taxon>Helotiales</taxon>
        <taxon>Hyphodiscaceae</taxon>
        <taxon>Hyphodiscus</taxon>
    </lineage>
</organism>
<protein>
    <submittedName>
        <fullName evidence="1">mRNA 3 -end-processing yth-1</fullName>
    </submittedName>
</protein>
<proteinExistence type="predicted"/>
<comment type="caution">
    <text evidence="1">The sequence shown here is derived from an EMBL/GenBank/DDBJ whole genome shotgun (WGS) entry which is preliminary data.</text>
</comment>
<dbReference type="EMBL" id="VNKQ01000003">
    <property type="protein sequence ID" value="KAG0652292.1"/>
    <property type="molecule type" value="Genomic_DNA"/>
</dbReference>
<sequence>MATILSKGPGATDLSRQILEHRAPQYTFSFTPFLLANYRHGVSPDRPTNVYISTSTPRRVCHRVHTTTKASVHSDPFVPRSTFVEKSAPST</sequence>
<keyword evidence="2" id="KW-1185">Reference proteome</keyword>
<evidence type="ECO:0000313" key="2">
    <source>
        <dbReference type="Proteomes" id="UP000785200"/>
    </source>
</evidence>
<evidence type="ECO:0000313" key="1">
    <source>
        <dbReference type="EMBL" id="KAG0652292.1"/>
    </source>
</evidence>